<proteinExistence type="predicted"/>
<evidence type="ECO:0000259" key="1">
    <source>
        <dbReference type="PROSITE" id="PS50837"/>
    </source>
</evidence>
<feature type="domain" description="NACHT" evidence="1">
    <location>
        <begin position="600"/>
        <end position="723"/>
    </location>
</feature>
<dbReference type="InterPro" id="IPR011042">
    <property type="entry name" value="6-blade_b-propeller_TolB-like"/>
</dbReference>
<dbReference type="CDD" id="cd01120">
    <property type="entry name" value="RecA-like_superfamily"/>
    <property type="match status" value="1"/>
</dbReference>
<dbReference type="Gene3D" id="2.120.10.30">
    <property type="entry name" value="TolB, C-terminal domain"/>
    <property type="match status" value="1"/>
</dbReference>
<sequence>MQLAASIKSLTSGSDVVSLWWFSREEPSTSQGEQSQCAENPYTANVIQQNKGLHIIQDSRYQDGWELDDISLCSSGNIAVSGHRPYRYSHQSYVCIYGSTVDKPDSRDKPTLLYHKQFTDKGSWPWRYISFIKPNSTEIVTCRIDEVQVIDYNREVVLRSRKVNGETWCLSVSESQIFVGLVLSDIVNIYDNDLNEIKSISLKGIRGYWPWDIAAAADRLYVCTWYHGRVIVYSQDSGNILTEYTTGQYRSEARSMGVHIQLGLTAVLWCQRDTHQKQIIFYLLSENKSFLTVNVESGVSRIRISEQGRIVTGNKDTGEVSLYNWASLFTYSRLSESLVSTLERDDCEKLADFFAMGGEVFEGILKSDRPASTLLLALEEKGVIQPSNVDKLEKAFLGLEMSPSFYDAVHLYQKLRDQITSYDRFLATLSAHLTSSVLAKLCHDFQVSDEQKDSIMCSQNPGLSLLLVLDEMGILKPSEVGCLETPFKNSKLVQALAKIDEYKEIVKEGSSQLPQIIPHSLEEKRTLFVGFLKKKIRSWFETMTPVPWKRSCQWKSTDLFVGSGLILTDSKAKQSERKIDEQNNLNYIEIFTHKKLKSEIRIILEGDPGTGKTMLLSKLAYDWSNGKLDGADILIFLPLKIVEDKTLIQAVKEFYIPTYTQLSENDIESILASDRERICVLLDGLEEYSTGVRMRAKESSEVMKIMKKEKHSNCKVVITCRSDFAHDLPECPILKLGRFGEIERNSYIEKLSPNNIDKQQKIKRIIQDNPFILDLCSIPLLFVLAVHNIESISLSEEGQLNKVSPFMRSMILTLCPSSTVKHEVDGTHSKFFRKLAFNGLCRGHQQLSWKKDFIERNVGKLKVWVDSGILVLEEGLVISEKENQDMSAINKGEELKEKTKKEKRKGTPELPVLSEDMISASMGASKVGHEVSKIEKQHQSVSELPTEPQVMRKKTVRRAAGQVSLTVKFLHKVIQEWFAATFFCSMMRRCTSEDQFQNYVSSQLQHISPTDLHYVLRFTSYLHPPSCHVIMNYLLRSYRKDGSVPPYIMNCVFLCFNEHNDIKGSDMRNAVTDVSKEVIKILSKDCRLLQHAKSALLEYASSVGVSE</sequence>
<evidence type="ECO:0000313" key="2">
    <source>
        <dbReference type="EMBL" id="KAJ8039036.1"/>
    </source>
</evidence>
<dbReference type="PROSITE" id="PS50837">
    <property type="entry name" value="NACHT"/>
    <property type="match status" value="1"/>
</dbReference>
<protein>
    <recommendedName>
        <fullName evidence="1">NACHT domain-containing protein</fullName>
    </recommendedName>
</protein>
<dbReference type="PANTHER" id="PTHR46844:SF1">
    <property type="entry name" value="SLR5058 PROTEIN"/>
    <property type="match status" value="1"/>
</dbReference>
<dbReference type="PANTHER" id="PTHR46844">
    <property type="entry name" value="SLR5058 PROTEIN"/>
    <property type="match status" value="1"/>
</dbReference>
<dbReference type="SUPFAM" id="SSF52540">
    <property type="entry name" value="P-loop containing nucleoside triphosphate hydrolases"/>
    <property type="match status" value="1"/>
</dbReference>
<dbReference type="AlphaFoldDB" id="A0A9Q1C703"/>
<organism evidence="2 3">
    <name type="scientific">Holothuria leucospilota</name>
    <name type="common">Black long sea cucumber</name>
    <name type="synonym">Mertensiothuria leucospilota</name>
    <dbReference type="NCBI Taxonomy" id="206669"/>
    <lineage>
        <taxon>Eukaryota</taxon>
        <taxon>Metazoa</taxon>
        <taxon>Echinodermata</taxon>
        <taxon>Eleutherozoa</taxon>
        <taxon>Echinozoa</taxon>
        <taxon>Holothuroidea</taxon>
        <taxon>Aspidochirotacea</taxon>
        <taxon>Aspidochirotida</taxon>
        <taxon>Holothuriidae</taxon>
        <taxon>Holothuria</taxon>
    </lineage>
</organism>
<dbReference type="OrthoDB" id="427518at2759"/>
<dbReference type="Pfam" id="PF05729">
    <property type="entry name" value="NACHT"/>
    <property type="match status" value="1"/>
</dbReference>
<reference evidence="2" key="1">
    <citation type="submission" date="2021-10" db="EMBL/GenBank/DDBJ databases">
        <title>Tropical sea cucumber genome reveals ecological adaptation and Cuvierian tubules defense mechanism.</title>
        <authorList>
            <person name="Chen T."/>
        </authorList>
    </citation>
    <scope>NUCLEOTIDE SEQUENCE</scope>
    <source>
        <strain evidence="2">Nanhai2018</strain>
        <tissue evidence="2">Muscle</tissue>
    </source>
</reference>
<keyword evidence="3" id="KW-1185">Reference proteome</keyword>
<accession>A0A9Q1C703</accession>
<dbReference type="Gene3D" id="3.40.50.300">
    <property type="entry name" value="P-loop containing nucleotide triphosphate hydrolases"/>
    <property type="match status" value="1"/>
</dbReference>
<name>A0A9Q1C703_HOLLE</name>
<dbReference type="InterPro" id="IPR011029">
    <property type="entry name" value="DEATH-like_dom_sf"/>
</dbReference>
<evidence type="ECO:0000313" key="3">
    <source>
        <dbReference type="Proteomes" id="UP001152320"/>
    </source>
</evidence>
<gene>
    <name evidence="2" type="ORF">HOLleu_16622</name>
</gene>
<dbReference type="Proteomes" id="UP001152320">
    <property type="component" value="Chromosome 7"/>
</dbReference>
<dbReference type="EMBL" id="JAIZAY010000007">
    <property type="protein sequence ID" value="KAJ8039036.1"/>
    <property type="molecule type" value="Genomic_DNA"/>
</dbReference>
<dbReference type="InterPro" id="IPR007111">
    <property type="entry name" value="NACHT_NTPase"/>
</dbReference>
<comment type="caution">
    <text evidence="2">The sequence shown here is derived from an EMBL/GenBank/DDBJ whole genome shotgun (WGS) entry which is preliminary data.</text>
</comment>
<dbReference type="Gene3D" id="1.10.533.10">
    <property type="entry name" value="Death Domain, Fas"/>
    <property type="match status" value="1"/>
</dbReference>
<dbReference type="InterPro" id="IPR027417">
    <property type="entry name" value="P-loop_NTPase"/>
</dbReference>
<dbReference type="SUPFAM" id="SSF63825">
    <property type="entry name" value="YWTD domain"/>
    <property type="match status" value="1"/>
</dbReference>